<keyword evidence="1" id="KW-0732">Signal</keyword>
<dbReference type="InterPro" id="IPR036908">
    <property type="entry name" value="RlpA-like_sf"/>
</dbReference>
<dbReference type="InterPro" id="IPR007112">
    <property type="entry name" value="Expansin/allergen_DPBB_dom"/>
</dbReference>
<gene>
    <name evidence="3" type="ORF">SLEP1_g27088</name>
</gene>
<dbReference type="Proteomes" id="UP001054252">
    <property type="component" value="Unassembled WGS sequence"/>
</dbReference>
<comment type="caution">
    <text evidence="3">The sequence shown here is derived from an EMBL/GenBank/DDBJ whole genome shotgun (WGS) entry which is preliminary data.</text>
</comment>
<dbReference type="PANTHER" id="PTHR47480">
    <property type="entry name" value="EG45-LIKE DOMAIN CONTAINING PROTEIN"/>
    <property type="match status" value="1"/>
</dbReference>
<reference evidence="3 4" key="1">
    <citation type="journal article" date="2021" name="Commun. Biol.">
        <title>The genome of Shorea leprosula (Dipterocarpaceae) highlights the ecological relevance of drought in aseasonal tropical rainforests.</title>
        <authorList>
            <person name="Ng K.K.S."/>
            <person name="Kobayashi M.J."/>
            <person name="Fawcett J.A."/>
            <person name="Hatakeyama M."/>
            <person name="Paape T."/>
            <person name="Ng C.H."/>
            <person name="Ang C.C."/>
            <person name="Tnah L.H."/>
            <person name="Lee C.T."/>
            <person name="Nishiyama T."/>
            <person name="Sese J."/>
            <person name="O'Brien M.J."/>
            <person name="Copetti D."/>
            <person name="Mohd Noor M.I."/>
            <person name="Ong R.C."/>
            <person name="Putra M."/>
            <person name="Sireger I.Z."/>
            <person name="Indrioko S."/>
            <person name="Kosugi Y."/>
            <person name="Izuno A."/>
            <person name="Isagi Y."/>
            <person name="Lee S.L."/>
            <person name="Shimizu K.K."/>
        </authorList>
    </citation>
    <scope>NUCLEOTIDE SEQUENCE [LARGE SCALE GENOMIC DNA]</scope>
    <source>
        <strain evidence="3">214</strain>
    </source>
</reference>
<evidence type="ECO:0000256" key="1">
    <source>
        <dbReference type="SAM" id="SignalP"/>
    </source>
</evidence>
<dbReference type="CDD" id="cd22269">
    <property type="entry name" value="DPBB_EG45-like"/>
    <property type="match status" value="1"/>
</dbReference>
<dbReference type="EMBL" id="BPVZ01000045">
    <property type="protein sequence ID" value="GKV16448.1"/>
    <property type="molecule type" value="Genomic_DNA"/>
</dbReference>
<dbReference type="Gene3D" id="2.40.40.10">
    <property type="entry name" value="RlpA-like domain"/>
    <property type="match status" value="1"/>
</dbReference>
<accession>A0AAV5JPC7</accession>
<keyword evidence="4" id="KW-1185">Reference proteome</keyword>
<name>A0AAV5JPC7_9ROSI</name>
<feature type="signal peptide" evidence="1">
    <location>
        <begin position="1"/>
        <end position="26"/>
    </location>
</feature>
<dbReference type="PROSITE" id="PS50842">
    <property type="entry name" value="EXPANSIN_EG45"/>
    <property type="match status" value="1"/>
</dbReference>
<protein>
    <recommendedName>
        <fullName evidence="2">Expansin-like EG45 domain-containing protein</fullName>
    </recommendedName>
</protein>
<organism evidence="3 4">
    <name type="scientific">Rubroshorea leprosula</name>
    <dbReference type="NCBI Taxonomy" id="152421"/>
    <lineage>
        <taxon>Eukaryota</taxon>
        <taxon>Viridiplantae</taxon>
        <taxon>Streptophyta</taxon>
        <taxon>Embryophyta</taxon>
        <taxon>Tracheophyta</taxon>
        <taxon>Spermatophyta</taxon>
        <taxon>Magnoliopsida</taxon>
        <taxon>eudicotyledons</taxon>
        <taxon>Gunneridae</taxon>
        <taxon>Pentapetalae</taxon>
        <taxon>rosids</taxon>
        <taxon>malvids</taxon>
        <taxon>Malvales</taxon>
        <taxon>Dipterocarpaceae</taxon>
        <taxon>Rubroshorea</taxon>
    </lineage>
</organism>
<evidence type="ECO:0000313" key="3">
    <source>
        <dbReference type="EMBL" id="GKV16448.1"/>
    </source>
</evidence>
<proteinExistence type="predicted"/>
<feature type="domain" description="Expansin-like EG45" evidence="2">
    <location>
        <begin position="33"/>
        <end position="142"/>
    </location>
</feature>
<evidence type="ECO:0000259" key="2">
    <source>
        <dbReference type="PROSITE" id="PS50842"/>
    </source>
</evidence>
<feature type="chain" id="PRO_5043786538" description="Expansin-like EG45 domain-containing protein" evidence="1">
    <location>
        <begin position="27"/>
        <end position="142"/>
    </location>
</feature>
<dbReference type="SUPFAM" id="SSF50685">
    <property type="entry name" value="Barwin-like endoglucanases"/>
    <property type="match status" value="1"/>
</dbReference>
<dbReference type="PANTHER" id="PTHR47480:SF1">
    <property type="entry name" value="EG45-LIKE DOMAIN CONTAINING PROTEIN 1"/>
    <property type="match status" value="1"/>
</dbReference>
<sequence length="142" mass="15279">MAKHLVPYGCILLITTALALSPPSTAVDPSEVGSAARYDSPYTPNACRYDEERLPSGGLFGAIDQVLWNKGSQCGTIYQVRCISEAGACLYGTSINITIVDLLQKTVSEPSNYDVLFALSSKAYGLIADPAKDSIKIQFQRL</sequence>
<evidence type="ECO:0000313" key="4">
    <source>
        <dbReference type="Proteomes" id="UP001054252"/>
    </source>
</evidence>
<dbReference type="SMART" id="SM00837">
    <property type="entry name" value="DPBB_1"/>
    <property type="match status" value="1"/>
</dbReference>
<dbReference type="AlphaFoldDB" id="A0AAV5JPC7"/>